<name>A0A1G1WY29_9BACT</name>
<proteinExistence type="predicted"/>
<gene>
    <name evidence="2" type="ORF">A3A57_01255</name>
</gene>
<dbReference type="Proteomes" id="UP000179279">
    <property type="component" value="Unassembled WGS sequence"/>
</dbReference>
<evidence type="ECO:0000313" key="3">
    <source>
        <dbReference type="Proteomes" id="UP000179279"/>
    </source>
</evidence>
<feature type="transmembrane region" description="Helical" evidence="1">
    <location>
        <begin position="20"/>
        <end position="38"/>
    </location>
</feature>
<keyword evidence="1" id="KW-1133">Transmembrane helix</keyword>
<evidence type="ECO:0000256" key="1">
    <source>
        <dbReference type="SAM" id="Phobius"/>
    </source>
</evidence>
<sequence>MKNPWFKKGRTRIDIRPITWQGWVVLIIFIVLIVYNFFRIDSASHSASDTLIKFVPQTLILIALYFLSANNLSDSEEK</sequence>
<feature type="transmembrane region" description="Helical" evidence="1">
    <location>
        <begin position="50"/>
        <end position="68"/>
    </location>
</feature>
<dbReference type="EMBL" id="MHDA01000013">
    <property type="protein sequence ID" value="OGY32614.1"/>
    <property type="molecule type" value="Genomic_DNA"/>
</dbReference>
<keyword evidence="1" id="KW-0472">Membrane</keyword>
<evidence type="ECO:0000313" key="2">
    <source>
        <dbReference type="EMBL" id="OGY32614.1"/>
    </source>
</evidence>
<accession>A0A1G1WY29</accession>
<reference evidence="2 3" key="1">
    <citation type="journal article" date="2016" name="Nat. Commun.">
        <title>Thousands of microbial genomes shed light on interconnected biogeochemical processes in an aquifer system.</title>
        <authorList>
            <person name="Anantharaman K."/>
            <person name="Brown C.T."/>
            <person name="Hug L.A."/>
            <person name="Sharon I."/>
            <person name="Castelle C.J."/>
            <person name="Probst A.J."/>
            <person name="Thomas B.C."/>
            <person name="Singh A."/>
            <person name="Wilkins M.J."/>
            <person name="Karaoz U."/>
            <person name="Brodie E.L."/>
            <person name="Williams K.H."/>
            <person name="Hubbard S.S."/>
            <person name="Banfield J.F."/>
        </authorList>
    </citation>
    <scope>NUCLEOTIDE SEQUENCE [LARGE SCALE GENOMIC DNA]</scope>
</reference>
<dbReference type="AlphaFoldDB" id="A0A1G1WY29"/>
<organism evidence="2 3">
    <name type="scientific">Candidatus Woykebacteria bacterium RIFCSPLOWO2_01_FULL_41_12</name>
    <dbReference type="NCBI Taxonomy" id="1802604"/>
    <lineage>
        <taxon>Bacteria</taxon>
        <taxon>Candidatus Woykeibacteriota</taxon>
    </lineage>
</organism>
<protein>
    <submittedName>
        <fullName evidence="2">Uncharacterized protein</fullName>
    </submittedName>
</protein>
<keyword evidence="1" id="KW-0812">Transmembrane</keyword>
<comment type="caution">
    <text evidence="2">The sequence shown here is derived from an EMBL/GenBank/DDBJ whole genome shotgun (WGS) entry which is preliminary data.</text>
</comment>